<evidence type="ECO:0000256" key="8">
    <source>
        <dbReference type="ARBA" id="ARBA00023136"/>
    </source>
</evidence>
<evidence type="ECO:0000256" key="7">
    <source>
        <dbReference type="ARBA" id="ARBA00022989"/>
    </source>
</evidence>
<keyword evidence="9 13" id="KW-0961">Cell wall biogenesis/degradation</keyword>
<evidence type="ECO:0000256" key="13">
    <source>
        <dbReference type="RuleBase" id="RU366040"/>
    </source>
</evidence>
<dbReference type="InterPro" id="IPR013616">
    <property type="entry name" value="Chitin_synth_N"/>
</dbReference>
<evidence type="ECO:0000256" key="5">
    <source>
        <dbReference type="ARBA" id="ARBA00022679"/>
    </source>
</evidence>
<comment type="catalytic activity">
    <reaction evidence="12 13">
        <text>[(1-&gt;4)-N-acetyl-beta-D-glucosaminyl](n) + UDP-N-acetyl-alpha-D-glucosamine = [(1-&gt;4)-N-acetyl-beta-D-glucosaminyl](n+1) + UDP + H(+)</text>
        <dbReference type="Rhea" id="RHEA:16637"/>
        <dbReference type="Rhea" id="RHEA-COMP:9593"/>
        <dbReference type="Rhea" id="RHEA-COMP:9595"/>
        <dbReference type="ChEBI" id="CHEBI:15378"/>
        <dbReference type="ChEBI" id="CHEBI:17029"/>
        <dbReference type="ChEBI" id="CHEBI:57705"/>
        <dbReference type="ChEBI" id="CHEBI:58223"/>
        <dbReference type="EC" id="2.4.1.16"/>
    </reaction>
</comment>
<dbReference type="Proteomes" id="UP001164286">
    <property type="component" value="Unassembled WGS sequence"/>
</dbReference>
<feature type="transmembrane region" description="Helical" evidence="13">
    <location>
        <begin position="500"/>
        <end position="519"/>
    </location>
</feature>
<comment type="function">
    <text evidence="10 13">Polymerizes chitin, a structural polymer of the cell wall and septum, by transferring the sugar moiety of UDP-GlcNAc to the non-reducing end of the growing chitin polymer.</text>
</comment>
<comment type="subcellular location">
    <subcellularLocation>
        <location evidence="1 13">Cell membrane</location>
        <topology evidence="1 13">Multi-pass membrane protein</topology>
    </subcellularLocation>
</comment>
<keyword evidence="3 13" id="KW-1003">Cell membrane</keyword>
<dbReference type="EMBL" id="JAKWFO010000004">
    <property type="protein sequence ID" value="KAI9637434.1"/>
    <property type="molecule type" value="Genomic_DNA"/>
</dbReference>
<keyword evidence="7 13" id="KW-1133">Transmembrane helix</keyword>
<evidence type="ECO:0000256" key="3">
    <source>
        <dbReference type="ARBA" id="ARBA00022475"/>
    </source>
</evidence>
<evidence type="ECO:0000256" key="6">
    <source>
        <dbReference type="ARBA" id="ARBA00022692"/>
    </source>
</evidence>
<evidence type="ECO:0000256" key="2">
    <source>
        <dbReference type="ARBA" id="ARBA00012543"/>
    </source>
</evidence>
<dbReference type="PANTHER" id="PTHR22914">
    <property type="entry name" value="CHITIN SYNTHASE"/>
    <property type="match status" value="1"/>
</dbReference>
<keyword evidence="8 13" id="KW-0472">Membrane</keyword>
<dbReference type="RefSeq" id="XP_052947211.1">
    <property type="nucleotide sequence ID" value="XM_053086802.1"/>
</dbReference>
<sequence length="815" mass="92181">TLPSAGADFIRRQTMPRRAATTRQVKLTQGHWINEYPVPTPISSVVEPKWTSGTKSREFTHMRYTAATCDPDDFTPENGWNLRVSKYGRETELLIAVTSYNEDKILYARTLHNVMLNIRDICNTKASKYWRRSAEEGRPGWQRIVVALIADGIGPMDTNVLDVLATIGCYQDGVLKKAVDEKSTVAHIFEYTTQLSVDASPQLVQPHPGDPNNLVPVQIIFCLKQENTKKINSHRWLFNAIGRQLNPEICVLLDAGTKPGHKAIYHLWEAFYNNPNLGGACGEIHAMIRKGAKLLNPLVAAQNFEYKMSNILDKPLESSFGYVSVLPGAFSAYRFRAIQGRPLEQYFHGDHTMADRLGKKGIHGMNIFTKNMFLAEDRILCFELVAKAGDKWVLSYVKPSKAETDVPEEAAELISQRRRWLNGSFAASVYALIHFFRLYKSGHNPLRMFFFHIQGIYNFLNLIFSWFALANLWLTFSIIINLVPDATHIYLFGGETVTHWINLVLLWVYLAFLMLQFVLALGNRPKGERGLYLLTLSVYAILSAYLITCSLILSIRAFQFALNVDGDLGMKLKNLFSKTNGVLVAALMSTVGIYLFASILYRDPWHMFHSFPQYLLLAPSFTNVLNVYAFCNLHDVSWGTKGSDKVEALPAITSSKEKGGAVVEDVQRNMAELDEAFQQTVSRAVTPWKEADGTDLPNPDDQNRTFRTRLVCFWLISNAALAISIQTLNGLPETRRLVELCLPADYNPINGSAIVPVNATCLTRAINSQTQDLEDKQQYYFMYLLWGTFGLSAVRFVGCLYYWVTRQLGRCCRRN</sequence>
<keyword evidence="16" id="KW-1185">Reference proteome</keyword>
<dbReference type="GO" id="GO:0071555">
    <property type="term" value="P:cell wall organization"/>
    <property type="evidence" value="ECO:0007669"/>
    <property type="project" value="UniProtKB-KW"/>
</dbReference>
<feature type="non-terminal residue" evidence="15">
    <location>
        <position position="815"/>
    </location>
</feature>
<proteinExistence type="inferred from homology"/>
<dbReference type="GO" id="GO:0030428">
    <property type="term" value="C:cell septum"/>
    <property type="evidence" value="ECO:0007669"/>
    <property type="project" value="TreeGrafter"/>
</dbReference>
<dbReference type="PANTHER" id="PTHR22914:SF11">
    <property type="entry name" value="CHITIN SYNTHASE B"/>
    <property type="match status" value="1"/>
</dbReference>
<protein>
    <recommendedName>
        <fullName evidence="2 13">Chitin synthase</fullName>
        <ecNumber evidence="2 13">2.4.1.16</ecNumber>
    </recommendedName>
</protein>
<feature type="transmembrane region" description="Helical" evidence="13">
    <location>
        <begin position="780"/>
        <end position="804"/>
    </location>
</feature>
<evidence type="ECO:0000256" key="1">
    <source>
        <dbReference type="ARBA" id="ARBA00004651"/>
    </source>
</evidence>
<evidence type="ECO:0000256" key="4">
    <source>
        <dbReference type="ARBA" id="ARBA00022676"/>
    </source>
</evidence>
<organism evidence="15 16">
    <name type="scientific">Dioszegia hungarica</name>
    <dbReference type="NCBI Taxonomy" id="4972"/>
    <lineage>
        <taxon>Eukaryota</taxon>
        <taxon>Fungi</taxon>
        <taxon>Dikarya</taxon>
        <taxon>Basidiomycota</taxon>
        <taxon>Agaricomycotina</taxon>
        <taxon>Tremellomycetes</taxon>
        <taxon>Tremellales</taxon>
        <taxon>Bulleribasidiaceae</taxon>
        <taxon>Dioszegia</taxon>
    </lineage>
</organism>
<name>A0AA38HEJ7_9TREE</name>
<dbReference type="AlphaFoldDB" id="A0AA38HEJ7"/>
<evidence type="ECO:0000256" key="12">
    <source>
        <dbReference type="ARBA" id="ARBA00048014"/>
    </source>
</evidence>
<feature type="transmembrane region" description="Helical" evidence="13">
    <location>
        <begin position="531"/>
        <end position="562"/>
    </location>
</feature>
<comment type="similarity">
    <text evidence="11">Belongs to the chitin synthase family. Class III subfamily.</text>
</comment>
<keyword evidence="6 13" id="KW-0812">Transmembrane</keyword>
<feature type="transmembrane region" description="Helical" evidence="13">
    <location>
        <begin position="420"/>
        <end position="439"/>
    </location>
</feature>
<gene>
    <name evidence="15" type="ORF">MKK02DRAFT_23889</name>
</gene>
<reference evidence="15" key="1">
    <citation type="journal article" date="2022" name="G3 (Bethesda)">
        <title>High quality genome of the basidiomycete yeast Dioszegia hungarica PDD-24b-2 isolated from cloud water.</title>
        <authorList>
            <person name="Jarrige D."/>
            <person name="Haridas S."/>
            <person name="Bleykasten-Grosshans C."/>
            <person name="Joly M."/>
            <person name="Nadalig T."/>
            <person name="Sancelme M."/>
            <person name="Vuilleumier S."/>
            <person name="Grigoriev I.V."/>
            <person name="Amato P."/>
            <person name="Bringel F."/>
        </authorList>
    </citation>
    <scope>NUCLEOTIDE SEQUENCE</scope>
    <source>
        <strain evidence="15">PDD-24b-2</strain>
    </source>
</reference>
<accession>A0AA38HEJ7</accession>
<dbReference type="Pfam" id="PF01644">
    <property type="entry name" value="Chitin_synth_1"/>
    <property type="match status" value="1"/>
</dbReference>
<dbReference type="Pfam" id="PF08407">
    <property type="entry name" value="Chitin_synth_1N"/>
    <property type="match status" value="1"/>
</dbReference>
<dbReference type="InterPro" id="IPR004835">
    <property type="entry name" value="Chitin_synth"/>
</dbReference>
<feature type="transmembrane region" description="Helical" evidence="13">
    <location>
        <begin position="710"/>
        <end position="728"/>
    </location>
</feature>
<feature type="domain" description="Chitin synthase N-terminal" evidence="14">
    <location>
        <begin position="21"/>
        <end position="92"/>
    </location>
</feature>
<evidence type="ECO:0000256" key="9">
    <source>
        <dbReference type="ARBA" id="ARBA00023316"/>
    </source>
</evidence>
<evidence type="ECO:0000313" key="16">
    <source>
        <dbReference type="Proteomes" id="UP001164286"/>
    </source>
</evidence>
<dbReference type="GO" id="GO:0004100">
    <property type="term" value="F:chitin synthase activity"/>
    <property type="evidence" value="ECO:0007669"/>
    <property type="project" value="UniProtKB-UniRule"/>
</dbReference>
<dbReference type="CDD" id="cd04190">
    <property type="entry name" value="Chitin_synth_C"/>
    <property type="match status" value="1"/>
</dbReference>
<feature type="transmembrane region" description="Helical" evidence="13">
    <location>
        <begin position="582"/>
        <end position="601"/>
    </location>
</feature>
<keyword evidence="4 13" id="KW-0328">Glycosyltransferase</keyword>
<dbReference type="GO" id="GO:0005886">
    <property type="term" value="C:plasma membrane"/>
    <property type="evidence" value="ECO:0007669"/>
    <property type="project" value="UniProtKB-SubCell"/>
</dbReference>
<evidence type="ECO:0000256" key="11">
    <source>
        <dbReference type="ARBA" id="ARBA00038055"/>
    </source>
</evidence>
<dbReference type="GO" id="GO:0006031">
    <property type="term" value="P:chitin biosynthetic process"/>
    <property type="evidence" value="ECO:0007669"/>
    <property type="project" value="UniProtKB-UniRule"/>
</dbReference>
<feature type="transmembrane region" description="Helical" evidence="13">
    <location>
        <begin position="459"/>
        <end position="480"/>
    </location>
</feature>
<dbReference type="SUPFAM" id="SSF53448">
    <property type="entry name" value="Nucleotide-diphospho-sugar transferases"/>
    <property type="match status" value="1"/>
</dbReference>
<evidence type="ECO:0000313" key="15">
    <source>
        <dbReference type="EMBL" id="KAI9637434.1"/>
    </source>
</evidence>
<comment type="caution">
    <text evidence="15">The sequence shown here is derived from an EMBL/GenBank/DDBJ whole genome shotgun (WGS) entry which is preliminary data.</text>
</comment>
<evidence type="ECO:0000256" key="10">
    <source>
        <dbReference type="ARBA" id="ARBA00024009"/>
    </source>
</evidence>
<dbReference type="GeneID" id="77726003"/>
<evidence type="ECO:0000259" key="14">
    <source>
        <dbReference type="Pfam" id="PF08407"/>
    </source>
</evidence>
<dbReference type="InterPro" id="IPR029044">
    <property type="entry name" value="Nucleotide-diphossugar_trans"/>
</dbReference>
<keyword evidence="5 13" id="KW-0808">Transferase</keyword>
<dbReference type="EC" id="2.4.1.16" evidence="2 13"/>